<keyword evidence="7" id="KW-0342">GTP-binding</keyword>
<keyword evidence="12" id="KW-1185">Reference proteome</keyword>
<evidence type="ECO:0000256" key="8">
    <source>
        <dbReference type="ARBA" id="ARBA00049295"/>
    </source>
</evidence>
<dbReference type="SUPFAM" id="SSF142695">
    <property type="entry name" value="RibA-like"/>
    <property type="match status" value="2"/>
</dbReference>
<feature type="domain" description="GTP cyclohydrolase II" evidence="10">
    <location>
        <begin position="237"/>
        <end position="419"/>
    </location>
</feature>
<dbReference type="PANTHER" id="PTHR21327:SF29">
    <property type="entry name" value="GTP CYCLOHYDROLASE-2"/>
    <property type="match status" value="1"/>
</dbReference>
<dbReference type="InterPro" id="IPR032677">
    <property type="entry name" value="GTP_cyclohydro_II"/>
</dbReference>
<keyword evidence="6" id="KW-0378">Hydrolase</keyword>
<feature type="compositionally biased region" description="Polar residues" evidence="9">
    <location>
        <begin position="123"/>
        <end position="151"/>
    </location>
</feature>
<organism evidence="11 12">
    <name type="scientific">Thelephora terrestris</name>
    <dbReference type="NCBI Taxonomy" id="56493"/>
    <lineage>
        <taxon>Eukaryota</taxon>
        <taxon>Fungi</taxon>
        <taxon>Dikarya</taxon>
        <taxon>Basidiomycota</taxon>
        <taxon>Agaricomycotina</taxon>
        <taxon>Agaricomycetes</taxon>
        <taxon>Thelephorales</taxon>
        <taxon>Thelephoraceae</taxon>
        <taxon>Thelephora</taxon>
    </lineage>
</organism>
<evidence type="ECO:0000256" key="5">
    <source>
        <dbReference type="ARBA" id="ARBA00022741"/>
    </source>
</evidence>
<dbReference type="GO" id="GO:0003935">
    <property type="term" value="F:GTP cyclohydrolase II activity"/>
    <property type="evidence" value="ECO:0007669"/>
    <property type="project" value="UniProtKB-EC"/>
</dbReference>
<evidence type="ECO:0000256" key="2">
    <source>
        <dbReference type="ARBA" id="ARBA00008131"/>
    </source>
</evidence>
<evidence type="ECO:0000313" key="11">
    <source>
        <dbReference type="EMBL" id="KAF9784511.1"/>
    </source>
</evidence>
<sequence>MPGLDIEAEVSVLALIQDSQIHKEQMKSKKMKRRDTELDPLILAAAFASGPHVTRHHHSHDLFPAVADPLAEGAWDWTKWTGQDAPAGKQDPKRRSYHSQQAPRRQRLKDLGLPVDPEPQVEIATSPTDLKPPSLQTQIRSPRTSISSETVTNERLGLPPLDDVQVKCMARTRIPTPHGPAFLHLYHNNKDNKEHLAIVIDPAQLEESSQTSNIPAIRSRSLDAEWSPNETTMERITRGAYVGKLSPNQHTASVPPSVSTASSRTRQAVPPALVRIHSECFTGETIGSMRCDCGEQLDEAIRQISQPIVKPSSNSTTSRPIIVPGRGVVVYLRQEGRGIGLLSKIRAYNLQDLGHDTVTANILLGHGADERKYDIAGAILRDLGFGEGVNGEAVRLLTNNPDKVEALEKEGLKVVERVPMVPKSWTVHQQQHDSVTIIQPGTEDGIVPGLFVAQESSRTVRGPDLDKYLRTKVLRMGHMLPLLGHGV</sequence>
<keyword evidence="4" id="KW-0686">Riboflavin biosynthesis</keyword>
<evidence type="ECO:0000256" key="3">
    <source>
        <dbReference type="ARBA" id="ARBA00012762"/>
    </source>
</evidence>
<dbReference type="AlphaFoldDB" id="A0A9P6L6I6"/>
<feature type="region of interest" description="Disordered" evidence="9">
    <location>
        <begin position="81"/>
        <end position="151"/>
    </location>
</feature>
<dbReference type="GO" id="GO:0009231">
    <property type="term" value="P:riboflavin biosynthetic process"/>
    <property type="evidence" value="ECO:0007669"/>
    <property type="project" value="UniProtKB-KW"/>
</dbReference>
<name>A0A9P6L6I6_9AGAM</name>
<evidence type="ECO:0000256" key="4">
    <source>
        <dbReference type="ARBA" id="ARBA00022619"/>
    </source>
</evidence>
<evidence type="ECO:0000259" key="10">
    <source>
        <dbReference type="Pfam" id="PF00925"/>
    </source>
</evidence>
<proteinExistence type="inferred from homology"/>
<dbReference type="InterPro" id="IPR000926">
    <property type="entry name" value="RibA"/>
</dbReference>
<dbReference type="Proteomes" id="UP000736335">
    <property type="component" value="Unassembled WGS sequence"/>
</dbReference>
<keyword evidence="5" id="KW-0547">Nucleotide-binding</keyword>
<dbReference type="Gene3D" id="3.40.50.10990">
    <property type="entry name" value="GTP cyclohydrolase II"/>
    <property type="match status" value="1"/>
</dbReference>
<protein>
    <recommendedName>
        <fullName evidence="3">GTP cyclohydrolase II</fullName>
        <ecNumber evidence="3">3.5.4.25</ecNumber>
    </recommendedName>
</protein>
<comment type="pathway">
    <text evidence="1">Cofactor biosynthesis; riboflavin biosynthesis.</text>
</comment>
<dbReference type="GO" id="GO:0005525">
    <property type="term" value="F:GTP binding"/>
    <property type="evidence" value="ECO:0007669"/>
    <property type="project" value="UniProtKB-KW"/>
</dbReference>
<accession>A0A9P6L6I6</accession>
<dbReference type="PANTHER" id="PTHR21327">
    <property type="entry name" value="GTP CYCLOHYDROLASE II-RELATED"/>
    <property type="match status" value="1"/>
</dbReference>
<feature type="region of interest" description="Disordered" evidence="9">
    <location>
        <begin position="246"/>
        <end position="266"/>
    </location>
</feature>
<dbReference type="Pfam" id="PF00925">
    <property type="entry name" value="GTP_cyclohydro2"/>
    <property type="match status" value="1"/>
</dbReference>
<evidence type="ECO:0000256" key="9">
    <source>
        <dbReference type="SAM" id="MobiDB-lite"/>
    </source>
</evidence>
<dbReference type="InterPro" id="IPR036144">
    <property type="entry name" value="RibA-like_sf"/>
</dbReference>
<evidence type="ECO:0000256" key="7">
    <source>
        <dbReference type="ARBA" id="ARBA00023134"/>
    </source>
</evidence>
<comment type="similarity">
    <text evidence="2">Belongs to the GTP cyclohydrolase II family.</text>
</comment>
<comment type="catalytic activity">
    <reaction evidence="8">
        <text>GTP + 4 H2O = 2,5-diamino-6-hydroxy-4-(5-phosphoribosylamino)-pyrimidine + formate + 2 phosphate + 3 H(+)</text>
        <dbReference type="Rhea" id="RHEA:23704"/>
        <dbReference type="ChEBI" id="CHEBI:15377"/>
        <dbReference type="ChEBI" id="CHEBI:15378"/>
        <dbReference type="ChEBI" id="CHEBI:15740"/>
        <dbReference type="ChEBI" id="CHEBI:37565"/>
        <dbReference type="ChEBI" id="CHEBI:43474"/>
        <dbReference type="ChEBI" id="CHEBI:58614"/>
        <dbReference type="EC" id="3.5.4.25"/>
    </reaction>
</comment>
<dbReference type="CDD" id="cd00641">
    <property type="entry name" value="GTP_cyclohydro2"/>
    <property type="match status" value="1"/>
</dbReference>
<reference evidence="11" key="2">
    <citation type="submission" date="2020-11" db="EMBL/GenBank/DDBJ databases">
        <authorList>
            <consortium name="DOE Joint Genome Institute"/>
            <person name="Kuo A."/>
            <person name="Miyauchi S."/>
            <person name="Kiss E."/>
            <person name="Drula E."/>
            <person name="Kohler A."/>
            <person name="Sanchez-Garcia M."/>
            <person name="Andreopoulos B."/>
            <person name="Barry K.W."/>
            <person name="Bonito G."/>
            <person name="Buee M."/>
            <person name="Carver A."/>
            <person name="Chen C."/>
            <person name="Cichocki N."/>
            <person name="Clum A."/>
            <person name="Culley D."/>
            <person name="Crous P.W."/>
            <person name="Fauchery L."/>
            <person name="Girlanda M."/>
            <person name="Hayes R."/>
            <person name="Keri Z."/>
            <person name="Labutti K."/>
            <person name="Lipzen A."/>
            <person name="Lombard V."/>
            <person name="Magnuson J."/>
            <person name="Maillard F."/>
            <person name="Morin E."/>
            <person name="Murat C."/>
            <person name="Nolan M."/>
            <person name="Ohm R."/>
            <person name="Pangilinan J."/>
            <person name="Pereira M."/>
            <person name="Perotto S."/>
            <person name="Peter M."/>
            <person name="Riley R."/>
            <person name="Sitrit Y."/>
            <person name="Stielow B."/>
            <person name="Szollosi G."/>
            <person name="Zifcakova L."/>
            <person name="Stursova M."/>
            <person name="Spatafora J.W."/>
            <person name="Tedersoo L."/>
            <person name="Vaario L.-M."/>
            <person name="Yamada A."/>
            <person name="Yan M."/>
            <person name="Wang P."/>
            <person name="Xu J."/>
            <person name="Bruns T."/>
            <person name="Baldrian P."/>
            <person name="Vilgalys R."/>
            <person name="Henrissat B."/>
            <person name="Grigoriev I.V."/>
            <person name="Hibbett D."/>
            <person name="Nagy L.G."/>
            <person name="Martin F.M."/>
        </authorList>
    </citation>
    <scope>NUCLEOTIDE SEQUENCE</scope>
    <source>
        <strain evidence="11">UH-Tt-Lm1</strain>
    </source>
</reference>
<dbReference type="EC" id="3.5.4.25" evidence="3"/>
<evidence type="ECO:0000256" key="1">
    <source>
        <dbReference type="ARBA" id="ARBA00005104"/>
    </source>
</evidence>
<gene>
    <name evidence="11" type="ORF">BJ322DRAFT_1064858</name>
</gene>
<evidence type="ECO:0000313" key="12">
    <source>
        <dbReference type="Proteomes" id="UP000736335"/>
    </source>
</evidence>
<comment type="caution">
    <text evidence="11">The sequence shown here is derived from an EMBL/GenBank/DDBJ whole genome shotgun (WGS) entry which is preliminary data.</text>
</comment>
<evidence type="ECO:0000256" key="6">
    <source>
        <dbReference type="ARBA" id="ARBA00022801"/>
    </source>
</evidence>
<feature type="compositionally biased region" description="Low complexity" evidence="9">
    <location>
        <begin position="252"/>
        <end position="266"/>
    </location>
</feature>
<dbReference type="OrthoDB" id="5569761at2759"/>
<dbReference type="EMBL" id="WIUZ02000008">
    <property type="protein sequence ID" value="KAF9784511.1"/>
    <property type="molecule type" value="Genomic_DNA"/>
</dbReference>
<reference evidence="11" key="1">
    <citation type="journal article" date="2020" name="Nat. Commun.">
        <title>Large-scale genome sequencing of mycorrhizal fungi provides insights into the early evolution of symbiotic traits.</title>
        <authorList>
            <person name="Miyauchi S."/>
            <person name="Kiss E."/>
            <person name="Kuo A."/>
            <person name="Drula E."/>
            <person name="Kohler A."/>
            <person name="Sanchez-Garcia M."/>
            <person name="Morin E."/>
            <person name="Andreopoulos B."/>
            <person name="Barry K.W."/>
            <person name="Bonito G."/>
            <person name="Buee M."/>
            <person name="Carver A."/>
            <person name="Chen C."/>
            <person name="Cichocki N."/>
            <person name="Clum A."/>
            <person name="Culley D."/>
            <person name="Crous P.W."/>
            <person name="Fauchery L."/>
            <person name="Girlanda M."/>
            <person name="Hayes R.D."/>
            <person name="Keri Z."/>
            <person name="LaButti K."/>
            <person name="Lipzen A."/>
            <person name="Lombard V."/>
            <person name="Magnuson J."/>
            <person name="Maillard F."/>
            <person name="Murat C."/>
            <person name="Nolan M."/>
            <person name="Ohm R.A."/>
            <person name="Pangilinan J."/>
            <person name="Pereira M.F."/>
            <person name="Perotto S."/>
            <person name="Peter M."/>
            <person name="Pfister S."/>
            <person name="Riley R."/>
            <person name="Sitrit Y."/>
            <person name="Stielow J.B."/>
            <person name="Szollosi G."/>
            <person name="Zifcakova L."/>
            <person name="Stursova M."/>
            <person name="Spatafora J.W."/>
            <person name="Tedersoo L."/>
            <person name="Vaario L.M."/>
            <person name="Yamada A."/>
            <person name="Yan M."/>
            <person name="Wang P."/>
            <person name="Xu J."/>
            <person name="Bruns T."/>
            <person name="Baldrian P."/>
            <person name="Vilgalys R."/>
            <person name="Dunand C."/>
            <person name="Henrissat B."/>
            <person name="Grigoriev I.V."/>
            <person name="Hibbett D."/>
            <person name="Nagy L.G."/>
            <person name="Martin F.M."/>
        </authorList>
    </citation>
    <scope>NUCLEOTIDE SEQUENCE</scope>
    <source>
        <strain evidence="11">UH-Tt-Lm1</strain>
    </source>
</reference>